<dbReference type="InterPro" id="IPR011712">
    <property type="entry name" value="Sig_transdc_His_kin_sub3_dim/P"/>
</dbReference>
<gene>
    <name evidence="11" type="ORF">E4635_11285</name>
</gene>
<keyword evidence="7" id="KW-0067">ATP-binding</keyword>
<dbReference type="PROSITE" id="PS50109">
    <property type="entry name" value="HIS_KIN"/>
    <property type="match status" value="1"/>
</dbReference>
<dbReference type="InterPro" id="IPR003594">
    <property type="entry name" value="HATPase_dom"/>
</dbReference>
<dbReference type="GO" id="GO:0016020">
    <property type="term" value="C:membrane"/>
    <property type="evidence" value="ECO:0007669"/>
    <property type="project" value="InterPro"/>
</dbReference>
<dbReference type="EC" id="2.7.13.3" evidence="2"/>
<name>A0A4Z0L5U3_9FLAO</name>
<dbReference type="PANTHER" id="PTHR24421:SF10">
    <property type="entry name" value="NITRATE_NITRITE SENSOR PROTEIN NARQ"/>
    <property type="match status" value="1"/>
</dbReference>
<dbReference type="AlphaFoldDB" id="A0A4Z0L5U3"/>
<evidence type="ECO:0000256" key="2">
    <source>
        <dbReference type="ARBA" id="ARBA00012438"/>
    </source>
</evidence>
<comment type="caution">
    <text evidence="11">The sequence shown here is derived from an EMBL/GenBank/DDBJ whole genome shotgun (WGS) entry which is preliminary data.</text>
</comment>
<feature type="transmembrane region" description="Helical" evidence="9">
    <location>
        <begin position="6"/>
        <end position="31"/>
    </location>
</feature>
<dbReference type="InterPro" id="IPR005467">
    <property type="entry name" value="His_kinase_dom"/>
</dbReference>
<comment type="catalytic activity">
    <reaction evidence="1">
        <text>ATP + protein L-histidine = ADP + protein N-phospho-L-histidine.</text>
        <dbReference type="EC" id="2.7.13.3"/>
    </reaction>
</comment>
<dbReference type="OrthoDB" id="9760839at2"/>
<keyword evidence="9" id="KW-1133">Transmembrane helix</keyword>
<dbReference type="SMART" id="SM00387">
    <property type="entry name" value="HATPase_c"/>
    <property type="match status" value="1"/>
</dbReference>
<dbReference type="RefSeq" id="WP_135526792.1">
    <property type="nucleotide sequence ID" value="NZ_SRLH01000005.1"/>
</dbReference>
<evidence type="ECO:0000256" key="4">
    <source>
        <dbReference type="ARBA" id="ARBA00022679"/>
    </source>
</evidence>
<organism evidence="11 12">
    <name type="scientific">Flavobacterium humi</name>
    <dbReference type="NCBI Taxonomy" id="2562683"/>
    <lineage>
        <taxon>Bacteria</taxon>
        <taxon>Pseudomonadati</taxon>
        <taxon>Bacteroidota</taxon>
        <taxon>Flavobacteriia</taxon>
        <taxon>Flavobacteriales</taxon>
        <taxon>Flavobacteriaceae</taxon>
        <taxon>Flavobacterium</taxon>
    </lineage>
</organism>
<dbReference type="GO" id="GO:0005524">
    <property type="term" value="F:ATP binding"/>
    <property type="evidence" value="ECO:0007669"/>
    <property type="project" value="UniProtKB-KW"/>
</dbReference>
<keyword evidence="9" id="KW-0812">Transmembrane</keyword>
<dbReference type="GO" id="GO:0046983">
    <property type="term" value="F:protein dimerization activity"/>
    <property type="evidence" value="ECO:0007669"/>
    <property type="project" value="InterPro"/>
</dbReference>
<dbReference type="CDD" id="cd16917">
    <property type="entry name" value="HATPase_UhpB-NarQ-NarX-like"/>
    <property type="match status" value="1"/>
</dbReference>
<keyword evidence="12" id="KW-1185">Reference proteome</keyword>
<evidence type="ECO:0000256" key="5">
    <source>
        <dbReference type="ARBA" id="ARBA00022741"/>
    </source>
</evidence>
<dbReference type="EMBL" id="SRLH01000005">
    <property type="protein sequence ID" value="TGD57752.1"/>
    <property type="molecule type" value="Genomic_DNA"/>
</dbReference>
<keyword evidence="9" id="KW-0472">Membrane</keyword>
<dbReference type="InterPro" id="IPR036890">
    <property type="entry name" value="HATPase_C_sf"/>
</dbReference>
<evidence type="ECO:0000256" key="1">
    <source>
        <dbReference type="ARBA" id="ARBA00000085"/>
    </source>
</evidence>
<feature type="domain" description="Histidine kinase" evidence="10">
    <location>
        <begin position="67"/>
        <end position="258"/>
    </location>
</feature>
<keyword evidence="3" id="KW-0597">Phosphoprotein</keyword>
<accession>A0A4Z0L5U3</accession>
<keyword evidence="8" id="KW-0902">Two-component regulatory system</keyword>
<keyword evidence="5" id="KW-0547">Nucleotide-binding</keyword>
<dbReference type="Gene3D" id="3.30.565.10">
    <property type="entry name" value="Histidine kinase-like ATPase, C-terminal domain"/>
    <property type="match status" value="1"/>
</dbReference>
<dbReference type="Pfam" id="PF02518">
    <property type="entry name" value="HATPase_c"/>
    <property type="match status" value="1"/>
</dbReference>
<evidence type="ECO:0000313" key="11">
    <source>
        <dbReference type="EMBL" id="TGD57752.1"/>
    </source>
</evidence>
<evidence type="ECO:0000256" key="3">
    <source>
        <dbReference type="ARBA" id="ARBA00022553"/>
    </source>
</evidence>
<evidence type="ECO:0000313" key="12">
    <source>
        <dbReference type="Proteomes" id="UP000297407"/>
    </source>
</evidence>
<keyword evidence="6 11" id="KW-0418">Kinase</keyword>
<dbReference type="InterPro" id="IPR050482">
    <property type="entry name" value="Sensor_HK_TwoCompSys"/>
</dbReference>
<proteinExistence type="predicted"/>
<keyword evidence="4" id="KW-0808">Transferase</keyword>
<dbReference type="Pfam" id="PF07730">
    <property type="entry name" value="HisKA_3"/>
    <property type="match status" value="1"/>
</dbReference>
<protein>
    <recommendedName>
        <fullName evidence="2">histidine kinase</fullName>
        <ecNumber evidence="2">2.7.13.3</ecNumber>
    </recommendedName>
</protein>
<sequence>MQREEIQLLIISFSIVLFSLLLTLFVLFYFFQKKKSKFLIDKMEADLLFQSELTKSKIEIKEQTLTNVSRELHDNIGQILSVALMQMNILIEDENKYTKENLVNLKFLVNKSLDEIRILSKLMNGDIVLKSSFIEAVSDDLERIKQLKKIKCKLNITGEPQEINKEHDTIIYRILQESISNILRHSHSESITINIFFTEDNCKISVIDFGKGFDYKNGSKGSGLTNIKTRAELIGASFTIHSEISKGSEITIDYPLKREENF</sequence>
<reference evidence="11 12" key="1">
    <citation type="submission" date="2019-04" db="EMBL/GenBank/DDBJ databases">
        <title>Flavobacterium sp. strain DS2-A Genome sequencing and assembly.</title>
        <authorList>
            <person name="Kim I."/>
        </authorList>
    </citation>
    <scope>NUCLEOTIDE SEQUENCE [LARGE SCALE GENOMIC DNA]</scope>
    <source>
        <strain evidence="11 12">DS2-A</strain>
    </source>
</reference>
<dbReference type="PANTHER" id="PTHR24421">
    <property type="entry name" value="NITRATE/NITRITE SENSOR PROTEIN NARX-RELATED"/>
    <property type="match status" value="1"/>
</dbReference>
<evidence type="ECO:0000256" key="9">
    <source>
        <dbReference type="SAM" id="Phobius"/>
    </source>
</evidence>
<evidence type="ECO:0000259" key="10">
    <source>
        <dbReference type="PROSITE" id="PS50109"/>
    </source>
</evidence>
<evidence type="ECO:0000256" key="7">
    <source>
        <dbReference type="ARBA" id="ARBA00022840"/>
    </source>
</evidence>
<dbReference type="Proteomes" id="UP000297407">
    <property type="component" value="Unassembled WGS sequence"/>
</dbReference>
<evidence type="ECO:0000256" key="8">
    <source>
        <dbReference type="ARBA" id="ARBA00023012"/>
    </source>
</evidence>
<dbReference type="SUPFAM" id="SSF55874">
    <property type="entry name" value="ATPase domain of HSP90 chaperone/DNA topoisomerase II/histidine kinase"/>
    <property type="match status" value="1"/>
</dbReference>
<dbReference type="GO" id="GO:0000155">
    <property type="term" value="F:phosphorelay sensor kinase activity"/>
    <property type="evidence" value="ECO:0007669"/>
    <property type="project" value="InterPro"/>
</dbReference>
<evidence type="ECO:0000256" key="6">
    <source>
        <dbReference type="ARBA" id="ARBA00022777"/>
    </source>
</evidence>